<feature type="region of interest" description="Disordered" evidence="1">
    <location>
        <begin position="520"/>
        <end position="545"/>
    </location>
</feature>
<proteinExistence type="predicted"/>
<evidence type="ECO:0000313" key="3">
    <source>
        <dbReference type="RefSeq" id="XP_017773162.1"/>
    </source>
</evidence>
<name>A0ABM1MF12_NICVS</name>
<feature type="compositionally biased region" description="Polar residues" evidence="1">
    <location>
        <begin position="383"/>
        <end position="396"/>
    </location>
</feature>
<accession>A0ABM1MF12</accession>
<feature type="compositionally biased region" description="Polar residues" evidence="1">
    <location>
        <begin position="1025"/>
        <end position="1036"/>
    </location>
</feature>
<feature type="region of interest" description="Disordered" evidence="1">
    <location>
        <begin position="357"/>
        <end position="430"/>
    </location>
</feature>
<feature type="compositionally biased region" description="Polar residues" evidence="1">
    <location>
        <begin position="418"/>
        <end position="430"/>
    </location>
</feature>
<protein>
    <submittedName>
        <fullName evidence="3">Uncharacterized protein LOC108560218</fullName>
    </submittedName>
</protein>
<dbReference type="RefSeq" id="XP_017773162.1">
    <property type="nucleotide sequence ID" value="XM_017917673.1"/>
</dbReference>
<sequence>MLPLVKPQLVGPCSVCKQTEIGTKPQYRKLPLLTAIYVAVSEREINNLNAPGAFANAALSKAHHHSRRDQTYTKRHRDKLIQGSLENVSSHPLGELAVHESTLRRSRSLAISREDVFTDLEISKAPRNRRSQLIPRAKLIDKYSTKDRCLQRGLSQESLYTNERNLIKRKSSVGGDYGVPQQILSSGPKSQLIVANHVENEGVEEEDGDEDRAEKDLPYIHINNFPQPQAVGSGGGAGEIDSLDSNYHNKTSLNTIYGVSHENLVYPDVGLSLPNYYPDSKCDTDLSFTDNVSVNDTITTQEAVISDKSNPQINGFSIKQSKNHRQKENISYDENIVLSKNTLYDKIAENNYYAKSKPRTIRGNTPYRQESESFYNGKPRSLPNYTSNYDSESSLSDYDPKYYEPIEKLTSDTKSENATETESDSNQQISKVIKEDNENENIFINKSDFSNIEANPIYDEIPLVTDITLITKEIDQIPEQTANLIPPANPIKTSIQVQGIEEDYIKREVSENSDEYRTIVNVSDEKSINNNPESEDGSPREAKKHSHNYLKEFLETQKGSKKPLQNFLSKRISRAFNGERSKPKKASNLIDNQYFSLPDITVSKNLQKCEKIDRKLRKCDSKQNKNIPEPSTTTNRFIVNIGNHFDVTAHSSIPVDFELKISKIPKSQKSKKHKSTTEDREKSFLDAVKNLKQTLKPESKINKITVNGEDITDLDCFQRDKEVEVLIEDKMSEKKEITKEYQEKIHTMRNYWGNIVNDQPKAEKSDLTKEETEQHKCKIVGVQTKVEEVKKKFEKVEEASEKPSIVQTAKQIFEKKPTRKAKDCRGLLENPFFENQLESLSSNVVEIIEKPKHHKPVVKSKSITSEPEFDHVRYRVMKSDLFQKKIFANCEKESQFDGLMQYLQDYSFQELLIDNNIVIIEPIRTNVQYIGPKKCKTTRNMTQFVRKSSKDDGVDKNGMKRHFFYHPIRVNREVNDDELPNPDTVKQVRQLFEGGLTRSQSSKNLDMMGTQQYTQIDPDKDRCSATDSNPSELGSNENLYETLDNDLCCDQYVSEDIMEKIRECGTSITYYGGRVLNKRSGKCDSMTKAIMDEIQNQKRHSECNCRKNSTGKSVTFIDNNKAQDNNDTYQGIKFKLLKSNSCSSRLELVGTKNLAEYRNKFISKQKQLIEQHNLKKQNEEKIEDTKNEAHKSPTTKEKNVINESIKENINKSPKIIGEEMKTTKKLIQWGEMNVDGRTYTGINFTKNTAPPKPNYDYHNYVIPKTKKLDEMEFEPYEIA</sequence>
<feature type="compositionally biased region" description="Polar residues" evidence="1">
    <location>
        <begin position="362"/>
        <end position="374"/>
    </location>
</feature>
<feature type="compositionally biased region" description="Basic and acidic residues" evidence="1">
    <location>
        <begin position="398"/>
        <end position="417"/>
    </location>
</feature>
<feature type="region of interest" description="Disordered" evidence="1">
    <location>
        <begin position="1177"/>
        <end position="1198"/>
    </location>
</feature>
<reference evidence="3" key="1">
    <citation type="submission" date="2025-08" db="UniProtKB">
        <authorList>
            <consortium name="RefSeq"/>
        </authorList>
    </citation>
    <scope>IDENTIFICATION</scope>
    <source>
        <tissue evidence="3">Whole Larva</tissue>
    </source>
</reference>
<dbReference type="Proteomes" id="UP000695000">
    <property type="component" value="Unplaced"/>
</dbReference>
<feature type="region of interest" description="Disordered" evidence="1">
    <location>
        <begin position="1017"/>
        <end position="1036"/>
    </location>
</feature>
<gene>
    <name evidence="3" type="primary">LOC108560218</name>
</gene>
<organism evidence="2 3">
    <name type="scientific">Nicrophorus vespilloides</name>
    <name type="common">Boreal carrion beetle</name>
    <dbReference type="NCBI Taxonomy" id="110193"/>
    <lineage>
        <taxon>Eukaryota</taxon>
        <taxon>Metazoa</taxon>
        <taxon>Ecdysozoa</taxon>
        <taxon>Arthropoda</taxon>
        <taxon>Hexapoda</taxon>
        <taxon>Insecta</taxon>
        <taxon>Pterygota</taxon>
        <taxon>Neoptera</taxon>
        <taxon>Endopterygota</taxon>
        <taxon>Coleoptera</taxon>
        <taxon>Polyphaga</taxon>
        <taxon>Staphyliniformia</taxon>
        <taxon>Silphidae</taxon>
        <taxon>Nicrophorinae</taxon>
        <taxon>Nicrophorus</taxon>
    </lineage>
</organism>
<evidence type="ECO:0000256" key="1">
    <source>
        <dbReference type="SAM" id="MobiDB-lite"/>
    </source>
</evidence>
<dbReference type="GeneID" id="108560218"/>
<evidence type="ECO:0000313" key="2">
    <source>
        <dbReference type="Proteomes" id="UP000695000"/>
    </source>
</evidence>
<keyword evidence="2" id="KW-1185">Reference proteome</keyword>